<feature type="region of interest" description="Disordered" evidence="2">
    <location>
        <begin position="47"/>
        <end position="69"/>
    </location>
</feature>
<evidence type="ECO:0000259" key="3">
    <source>
        <dbReference type="PROSITE" id="PS50048"/>
    </source>
</evidence>
<feature type="compositionally biased region" description="Low complexity" evidence="2">
    <location>
        <begin position="54"/>
        <end position="69"/>
    </location>
</feature>
<protein>
    <recommendedName>
        <fullName evidence="3">Zn(2)-C6 fungal-type domain-containing protein</fullName>
    </recommendedName>
</protein>
<reference evidence="5" key="3">
    <citation type="submission" date="2025-08" db="UniProtKB">
        <authorList>
            <consortium name="RefSeq"/>
        </authorList>
    </citation>
    <scope>IDENTIFICATION</scope>
    <source>
        <strain evidence="5">CBS 342.82</strain>
    </source>
</reference>
<dbReference type="GeneID" id="54363023"/>
<organism evidence="5">
    <name type="scientific">Dissoconium aciculare CBS 342.82</name>
    <dbReference type="NCBI Taxonomy" id="1314786"/>
    <lineage>
        <taxon>Eukaryota</taxon>
        <taxon>Fungi</taxon>
        <taxon>Dikarya</taxon>
        <taxon>Ascomycota</taxon>
        <taxon>Pezizomycotina</taxon>
        <taxon>Dothideomycetes</taxon>
        <taxon>Dothideomycetidae</taxon>
        <taxon>Mycosphaerellales</taxon>
        <taxon>Dissoconiaceae</taxon>
        <taxon>Dissoconium</taxon>
    </lineage>
</organism>
<accession>A0A6J3M1Q3</accession>
<dbReference type="RefSeq" id="XP_033458864.1">
    <property type="nucleotide sequence ID" value="XM_033605223.1"/>
</dbReference>
<dbReference type="Gene3D" id="4.10.240.10">
    <property type="entry name" value="Zn(2)-C6 fungal-type DNA-binding domain"/>
    <property type="match status" value="1"/>
</dbReference>
<proteinExistence type="predicted"/>
<keyword evidence="4" id="KW-1185">Reference proteome</keyword>
<evidence type="ECO:0000256" key="1">
    <source>
        <dbReference type="ARBA" id="ARBA00023242"/>
    </source>
</evidence>
<keyword evidence="1" id="KW-0539">Nucleus</keyword>
<reference evidence="5" key="2">
    <citation type="submission" date="2020-04" db="EMBL/GenBank/DDBJ databases">
        <authorList>
            <consortium name="NCBI Genome Project"/>
        </authorList>
    </citation>
    <scope>NUCLEOTIDE SEQUENCE</scope>
    <source>
        <strain evidence="5">CBS 342.82</strain>
    </source>
</reference>
<dbReference type="SUPFAM" id="SSF57701">
    <property type="entry name" value="Zn2/Cys6 DNA-binding domain"/>
    <property type="match status" value="1"/>
</dbReference>
<evidence type="ECO:0000313" key="4">
    <source>
        <dbReference type="Proteomes" id="UP000504637"/>
    </source>
</evidence>
<dbReference type="CDD" id="cd00067">
    <property type="entry name" value="GAL4"/>
    <property type="match status" value="1"/>
</dbReference>
<reference evidence="5" key="1">
    <citation type="submission" date="2020-01" db="EMBL/GenBank/DDBJ databases">
        <authorList>
            <consortium name="DOE Joint Genome Institute"/>
            <person name="Haridas S."/>
            <person name="Albert R."/>
            <person name="Binder M."/>
            <person name="Bloem J."/>
            <person name="Labutti K."/>
            <person name="Salamov A."/>
            <person name="Andreopoulos B."/>
            <person name="Baker S.E."/>
            <person name="Barry K."/>
            <person name="Bills G."/>
            <person name="Bluhm B.H."/>
            <person name="Cannon C."/>
            <person name="Castanera R."/>
            <person name="Culley D.E."/>
            <person name="Daum C."/>
            <person name="Ezra D."/>
            <person name="Gonzalez J.B."/>
            <person name="Henrissat B."/>
            <person name="Kuo A."/>
            <person name="Liang C."/>
            <person name="Lipzen A."/>
            <person name="Lutzoni F."/>
            <person name="Magnuson J."/>
            <person name="Mondo S."/>
            <person name="Nolan M."/>
            <person name="Ohm R."/>
            <person name="Pangilinan J."/>
            <person name="Park H.-J."/>
            <person name="Ramirez L."/>
            <person name="Alfaro M."/>
            <person name="Sun H."/>
            <person name="Tritt A."/>
            <person name="Yoshinaga Y."/>
            <person name="Zwiers L.-H."/>
            <person name="Turgeon B.G."/>
            <person name="Goodwin S.B."/>
            <person name="Spatafora J.W."/>
            <person name="Crous P.W."/>
            <person name="Grigoriev I.V."/>
        </authorList>
    </citation>
    <scope>NUCLEOTIDE SEQUENCE</scope>
    <source>
        <strain evidence="5">CBS 342.82</strain>
    </source>
</reference>
<dbReference type="PROSITE" id="PS50048">
    <property type="entry name" value="ZN2_CY6_FUNGAL_2"/>
    <property type="match status" value="1"/>
</dbReference>
<evidence type="ECO:0000313" key="5">
    <source>
        <dbReference type="RefSeq" id="XP_033458864.1"/>
    </source>
</evidence>
<dbReference type="InterPro" id="IPR001138">
    <property type="entry name" value="Zn2Cys6_DnaBD"/>
</dbReference>
<dbReference type="GO" id="GO:0000981">
    <property type="term" value="F:DNA-binding transcription factor activity, RNA polymerase II-specific"/>
    <property type="evidence" value="ECO:0007669"/>
    <property type="project" value="InterPro"/>
</dbReference>
<gene>
    <name evidence="5" type="ORF">K489DRAFT_381827</name>
</gene>
<feature type="domain" description="Zn(2)-C6 fungal-type" evidence="3">
    <location>
        <begin position="9"/>
        <end position="41"/>
    </location>
</feature>
<dbReference type="SMART" id="SM00066">
    <property type="entry name" value="GAL4"/>
    <property type="match status" value="1"/>
</dbReference>
<dbReference type="Pfam" id="PF00172">
    <property type="entry name" value="Zn_clus"/>
    <property type="match status" value="1"/>
</dbReference>
<name>A0A6J3M1Q3_9PEZI</name>
<dbReference type="PROSITE" id="PS00463">
    <property type="entry name" value="ZN2_CY6_FUNGAL_1"/>
    <property type="match status" value="1"/>
</dbReference>
<dbReference type="InterPro" id="IPR036864">
    <property type="entry name" value="Zn2-C6_fun-type_DNA-bd_sf"/>
</dbReference>
<sequence>MSNSTLHRACDRCHGQKLKCRRGSTQEDCQRCVRAGVICTTGEPRNAFRRHSRNSSSHGSSNTSTSSNINASDIPASYNLSSLNTATVAGDIGNHDISRPRMWGEDEACWRSPDMKPHSVVKMVSTHPTVMQVTGVSPPHGLERRVEIRMLFEQLSSLGLRLFILAGTTNRAARYGIAEGESPVDDTLALSQEFARAMAEMIQLYNHDTSTRRDSYVLRATSEQVLDRSSFLFILSIYCRLIKIYTTLFGSMRKESQFPMRGLIEPGKTLPALRNGSFILYSSPLLRIAAIAQLAESNLQQMGKMVRCLEITTSRQSAEGNPTGDARLQQDEEALRRKIQYTIRVCMEQSMQQQN</sequence>
<evidence type="ECO:0000256" key="2">
    <source>
        <dbReference type="SAM" id="MobiDB-lite"/>
    </source>
</evidence>
<dbReference type="OrthoDB" id="3915506at2759"/>
<dbReference type="AlphaFoldDB" id="A0A6J3M1Q3"/>
<dbReference type="Proteomes" id="UP000504637">
    <property type="component" value="Unplaced"/>
</dbReference>
<dbReference type="GO" id="GO:0008270">
    <property type="term" value="F:zinc ion binding"/>
    <property type="evidence" value="ECO:0007669"/>
    <property type="project" value="InterPro"/>
</dbReference>